<dbReference type="OrthoDB" id="1467655at2"/>
<keyword evidence="1" id="KW-0808">Transferase</keyword>
<dbReference type="Proteomes" id="UP000322876">
    <property type="component" value="Unassembled WGS sequence"/>
</dbReference>
<proteinExistence type="predicted"/>
<accession>A0A5A8F536</accession>
<dbReference type="AlphaFoldDB" id="A0A5A8F536"/>
<dbReference type="InterPro" id="IPR036890">
    <property type="entry name" value="HATPase_C_sf"/>
</dbReference>
<evidence type="ECO:0000313" key="4">
    <source>
        <dbReference type="Proteomes" id="UP000322876"/>
    </source>
</evidence>
<evidence type="ECO:0000256" key="1">
    <source>
        <dbReference type="ARBA" id="ARBA00022527"/>
    </source>
</evidence>
<dbReference type="Pfam" id="PF13581">
    <property type="entry name" value="HATPase_c_2"/>
    <property type="match status" value="1"/>
</dbReference>
<keyword evidence="3" id="KW-0067">ATP-binding</keyword>
<name>A0A5A8F536_9BACT</name>
<dbReference type="PANTHER" id="PTHR35526:SF3">
    <property type="entry name" value="ANTI-SIGMA-F FACTOR RSBW"/>
    <property type="match status" value="1"/>
</dbReference>
<dbReference type="Gene3D" id="3.30.565.10">
    <property type="entry name" value="Histidine kinase-like ATPase, C-terminal domain"/>
    <property type="match status" value="1"/>
</dbReference>
<reference evidence="3 4" key="1">
    <citation type="submission" date="2019-06" db="EMBL/GenBank/DDBJ databases">
        <title>Genomic insights into carbon and energy metabolism of Deferribacter autotrophicus revealed new metabolic traits in the phylum Deferribacteres.</title>
        <authorList>
            <person name="Slobodkin A.I."/>
            <person name="Slobodkina G.B."/>
            <person name="Allioux M."/>
            <person name="Alain K."/>
            <person name="Jebbar M."/>
            <person name="Shadrin V."/>
            <person name="Kublanov I.V."/>
            <person name="Toshchakov S.V."/>
            <person name="Bonch-Osmolovskaya E.A."/>
        </authorList>
    </citation>
    <scope>NUCLEOTIDE SEQUENCE [LARGE SCALE GENOMIC DNA]</scope>
    <source>
        <strain evidence="3 4">SL50</strain>
    </source>
</reference>
<dbReference type="InterPro" id="IPR003594">
    <property type="entry name" value="HATPase_dom"/>
</dbReference>
<keyword evidence="1" id="KW-0723">Serine/threonine-protein kinase</keyword>
<comment type="caution">
    <text evidence="3">The sequence shown here is derived from an EMBL/GenBank/DDBJ whole genome shotgun (WGS) entry which is preliminary data.</text>
</comment>
<organism evidence="3 4">
    <name type="scientific">Deferribacter autotrophicus</name>
    <dbReference type="NCBI Taxonomy" id="500465"/>
    <lineage>
        <taxon>Bacteria</taxon>
        <taxon>Pseudomonadati</taxon>
        <taxon>Deferribacterota</taxon>
        <taxon>Deferribacteres</taxon>
        <taxon>Deferribacterales</taxon>
        <taxon>Deferribacteraceae</taxon>
        <taxon>Deferribacter</taxon>
    </lineage>
</organism>
<dbReference type="GO" id="GO:0005524">
    <property type="term" value="F:ATP binding"/>
    <property type="evidence" value="ECO:0007669"/>
    <property type="project" value="UniProtKB-KW"/>
</dbReference>
<keyword evidence="1" id="KW-0418">Kinase</keyword>
<dbReference type="PANTHER" id="PTHR35526">
    <property type="entry name" value="ANTI-SIGMA-F FACTOR RSBW-RELATED"/>
    <property type="match status" value="1"/>
</dbReference>
<dbReference type="GO" id="GO:0004674">
    <property type="term" value="F:protein serine/threonine kinase activity"/>
    <property type="evidence" value="ECO:0007669"/>
    <property type="project" value="UniProtKB-KW"/>
</dbReference>
<dbReference type="InterPro" id="IPR050267">
    <property type="entry name" value="Anti-sigma-factor_SerPK"/>
</dbReference>
<protein>
    <submittedName>
        <fullName evidence="3">ATP-binding protein</fullName>
    </submittedName>
</protein>
<dbReference type="EMBL" id="VFJB01000004">
    <property type="protein sequence ID" value="KAA0258606.1"/>
    <property type="molecule type" value="Genomic_DNA"/>
</dbReference>
<dbReference type="SUPFAM" id="SSF55874">
    <property type="entry name" value="ATPase domain of HSP90 chaperone/DNA topoisomerase II/histidine kinase"/>
    <property type="match status" value="1"/>
</dbReference>
<dbReference type="RefSeq" id="WP_149266159.1">
    <property type="nucleotide sequence ID" value="NZ_VFJB01000004.1"/>
</dbReference>
<keyword evidence="4" id="KW-1185">Reference proteome</keyword>
<evidence type="ECO:0000259" key="2">
    <source>
        <dbReference type="Pfam" id="PF13581"/>
    </source>
</evidence>
<gene>
    <name evidence="3" type="ORF">FHQ18_05455</name>
</gene>
<dbReference type="CDD" id="cd16936">
    <property type="entry name" value="HATPase_RsbW-like"/>
    <property type="match status" value="1"/>
</dbReference>
<sequence>MQPNLLANVSIQSDLNLLQETIIYITTILKKKNIYKTPEEYFYLELVLSELVSNAIIHGNNNDKNKTVDITVHLHNNILIIEVSDEGEIFDIKLPEKLNPLTECGKGLYLVKQLVDELYIKKDERKKVIIKKNIKNSKPPIKNCN</sequence>
<evidence type="ECO:0000313" key="3">
    <source>
        <dbReference type="EMBL" id="KAA0258606.1"/>
    </source>
</evidence>
<feature type="domain" description="Histidine kinase/HSP90-like ATPase" evidence="2">
    <location>
        <begin position="37"/>
        <end position="130"/>
    </location>
</feature>
<keyword evidence="3" id="KW-0547">Nucleotide-binding</keyword>